<evidence type="ECO:0000313" key="3">
    <source>
        <dbReference type="Proteomes" id="UP001175271"/>
    </source>
</evidence>
<feature type="domain" description="Ribosomal RNA large subunit methyltransferase K/L-like methyltransferase" evidence="1">
    <location>
        <begin position="131"/>
        <end position="268"/>
    </location>
</feature>
<dbReference type="AlphaFoldDB" id="A0AA39HSV1"/>
<dbReference type="PANTHER" id="PTHR14911">
    <property type="entry name" value="THUMP DOMAIN-CONTAINING"/>
    <property type="match status" value="1"/>
</dbReference>
<gene>
    <name evidence="2" type="ORF">QR680_005383</name>
</gene>
<organism evidence="2 3">
    <name type="scientific">Steinernema hermaphroditum</name>
    <dbReference type="NCBI Taxonomy" id="289476"/>
    <lineage>
        <taxon>Eukaryota</taxon>
        <taxon>Metazoa</taxon>
        <taxon>Ecdysozoa</taxon>
        <taxon>Nematoda</taxon>
        <taxon>Chromadorea</taxon>
        <taxon>Rhabditida</taxon>
        <taxon>Tylenchina</taxon>
        <taxon>Panagrolaimomorpha</taxon>
        <taxon>Strongyloidoidea</taxon>
        <taxon>Steinernematidae</taxon>
        <taxon>Steinernema</taxon>
    </lineage>
</organism>
<dbReference type="SUPFAM" id="SSF53335">
    <property type="entry name" value="S-adenosyl-L-methionine-dependent methyltransferases"/>
    <property type="match status" value="1"/>
</dbReference>
<sequence>MLFCLTYSRGLRSFLTTRIAGQGVRVTDDSIEGKLFVEAETDDFEELPFAERCFCVIGFKKHDEGVNKRVVFNSLFGFLDSEALNTYVADVSRRTFRISVKTSGKWRKKIDSEVIEEVVRQLVNCFEEASTVCDAIIQLAELKSGHIVVDVTCGSGSILVEAAHAVLPESIFCIGLDCNEKMLLTAKENFVHCSPLFNHMSSFEVACVNASSGSLRWEAVDRIVADLPFGHQHGNVEEIKSVLLPEVFNLIRKFFSTDGKKVAVILIAEEHKSSFADFVKDLQDVAVEDHALFLGYTSAVIVKISRSG</sequence>
<accession>A0AA39HSV1</accession>
<protein>
    <recommendedName>
        <fullName evidence="1">Ribosomal RNA large subunit methyltransferase K/L-like methyltransferase domain-containing protein</fullName>
    </recommendedName>
</protein>
<dbReference type="GO" id="GO:0043527">
    <property type="term" value="C:tRNA methyltransferase complex"/>
    <property type="evidence" value="ECO:0007669"/>
    <property type="project" value="UniProtKB-ARBA"/>
</dbReference>
<dbReference type="InterPro" id="IPR000241">
    <property type="entry name" value="RlmKL-like_Mtase"/>
</dbReference>
<dbReference type="InterPro" id="IPR029063">
    <property type="entry name" value="SAM-dependent_MTases_sf"/>
</dbReference>
<dbReference type="Pfam" id="PF01170">
    <property type="entry name" value="UPF0020"/>
    <property type="match status" value="1"/>
</dbReference>
<dbReference type="GO" id="GO:0016423">
    <property type="term" value="F:tRNA (guanine) methyltransferase activity"/>
    <property type="evidence" value="ECO:0007669"/>
    <property type="project" value="TreeGrafter"/>
</dbReference>
<evidence type="ECO:0000259" key="1">
    <source>
        <dbReference type="Pfam" id="PF01170"/>
    </source>
</evidence>
<reference evidence="2" key="1">
    <citation type="submission" date="2023-06" db="EMBL/GenBank/DDBJ databases">
        <title>Genomic analysis of the entomopathogenic nematode Steinernema hermaphroditum.</title>
        <authorList>
            <person name="Schwarz E.M."/>
            <person name="Heppert J.K."/>
            <person name="Baniya A."/>
            <person name="Schwartz H.T."/>
            <person name="Tan C.-H."/>
            <person name="Antoshechkin I."/>
            <person name="Sternberg P.W."/>
            <person name="Goodrich-Blair H."/>
            <person name="Dillman A.R."/>
        </authorList>
    </citation>
    <scope>NUCLEOTIDE SEQUENCE</scope>
    <source>
        <strain evidence="2">PS9179</strain>
        <tissue evidence="2">Whole animal</tissue>
    </source>
</reference>
<dbReference type="EMBL" id="JAUCMV010000003">
    <property type="protein sequence ID" value="KAK0410895.1"/>
    <property type="molecule type" value="Genomic_DNA"/>
</dbReference>
<dbReference type="PANTHER" id="PTHR14911:SF1">
    <property type="entry name" value="THUMP DOMAIN-CONTAINING PROTEIN 2"/>
    <property type="match status" value="1"/>
</dbReference>
<name>A0AA39HSV1_9BILA</name>
<dbReference type="Gene3D" id="3.40.50.150">
    <property type="entry name" value="Vaccinia Virus protein VP39"/>
    <property type="match status" value="1"/>
</dbReference>
<dbReference type="Proteomes" id="UP001175271">
    <property type="component" value="Unassembled WGS sequence"/>
</dbReference>
<keyword evidence="3" id="KW-1185">Reference proteome</keyword>
<dbReference type="GO" id="GO:0030488">
    <property type="term" value="P:tRNA methylation"/>
    <property type="evidence" value="ECO:0007669"/>
    <property type="project" value="TreeGrafter"/>
</dbReference>
<proteinExistence type="predicted"/>
<comment type="caution">
    <text evidence="2">The sequence shown here is derived from an EMBL/GenBank/DDBJ whole genome shotgun (WGS) entry which is preliminary data.</text>
</comment>
<evidence type="ECO:0000313" key="2">
    <source>
        <dbReference type="EMBL" id="KAK0410895.1"/>
    </source>
</evidence>